<evidence type="ECO:0008006" key="3">
    <source>
        <dbReference type="Google" id="ProtNLM"/>
    </source>
</evidence>
<protein>
    <recommendedName>
        <fullName evidence="3">Apolipoprotein B</fullName>
    </recommendedName>
</protein>
<accession>A0ABD0NTU6</accession>
<evidence type="ECO:0000313" key="2">
    <source>
        <dbReference type="Proteomes" id="UP001529510"/>
    </source>
</evidence>
<organism evidence="1 2">
    <name type="scientific">Cirrhinus mrigala</name>
    <name type="common">Mrigala</name>
    <dbReference type="NCBI Taxonomy" id="683832"/>
    <lineage>
        <taxon>Eukaryota</taxon>
        <taxon>Metazoa</taxon>
        <taxon>Chordata</taxon>
        <taxon>Craniata</taxon>
        <taxon>Vertebrata</taxon>
        <taxon>Euteleostomi</taxon>
        <taxon>Actinopterygii</taxon>
        <taxon>Neopterygii</taxon>
        <taxon>Teleostei</taxon>
        <taxon>Ostariophysi</taxon>
        <taxon>Cypriniformes</taxon>
        <taxon>Cyprinidae</taxon>
        <taxon>Labeoninae</taxon>
        <taxon>Labeonini</taxon>
        <taxon>Cirrhinus</taxon>
    </lineage>
</organism>
<feature type="non-terminal residue" evidence="1">
    <location>
        <position position="187"/>
    </location>
</feature>
<sequence length="187" mass="21766">ILKVDIAIKNSNRLSFETQWNKELPGQIFLWLRKKVASFKDLKDTITHYVTALYDDISKKYEKLESIIDHCLKELSEILKLSVEKAEELINSIKFQDLDKHSSCISKVFSDAVNSNILNEIAEQAEKTRRIIEDYYKTTTTKAQDIFAEMTLEQLIEDIQTWVESNMTCLEVLMNQIIETLKDAKNI</sequence>
<dbReference type="AlphaFoldDB" id="A0ABD0NTU6"/>
<evidence type="ECO:0000313" key="1">
    <source>
        <dbReference type="EMBL" id="KAL0163848.1"/>
    </source>
</evidence>
<dbReference type="Proteomes" id="UP001529510">
    <property type="component" value="Unassembled WGS sequence"/>
</dbReference>
<reference evidence="1 2" key="1">
    <citation type="submission" date="2024-05" db="EMBL/GenBank/DDBJ databases">
        <title>Genome sequencing and assembly of Indian major carp, Cirrhinus mrigala (Hamilton, 1822).</title>
        <authorList>
            <person name="Mohindra V."/>
            <person name="Chowdhury L.M."/>
            <person name="Lal K."/>
            <person name="Jena J.K."/>
        </authorList>
    </citation>
    <scope>NUCLEOTIDE SEQUENCE [LARGE SCALE GENOMIC DNA]</scope>
    <source>
        <strain evidence="1">CM1030</strain>
        <tissue evidence="1">Blood</tissue>
    </source>
</reference>
<feature type="non-terminal residue" evidence="1">
    <location>
        <position position="1"/>
    </location>
</feature>
<comment type="caution">
    <text evidence="1">The sequence shown here is derived from an EMBL/GenBank/DDBJ whole genome shotgun (WGS) entry which is preliminary data.</text>
</comment>
<dbReference type="EMBL" id="JAMKFB020000020">
    <property type="protein sequence ID" value="KAL0163848.1"/>
    <property type="molecule type" value="Genomic_DNA"/>
</dbReference>
<gene>
    <name evidence="1" type="ORF">M9458_039601</name>
</gene>
<name>A0ABD0NTU6_CIRMR</name>
<proteinExistence type="predicted"/>
<keyword evidence="2" id="KW-1185">Reference proteome</keyword>